<dbReference type="FunFam" id="2.60.200.30:FF:000009">
    <property type="entry name" value="Poly(P)/ATP NAD kinase"/>
    <property type="match status" value="1"/>
</dbReference>
<dbReference type="GO" id="GO:0006741">
    <property type="term" value="P:NADP+ biosynthetic process"/>
    <property type="evidence" value="ECO:0007669"/>
    <property type="project" value="InterPro"/>
</dbReference>
<evidence type="ECO:0000256" key="5">
    <source>
        <dbReference type="ARBA" id="ARBA00022840"/>
    </source>
</evidence>
<evidence type="ECO:0000256" key="6">
    <source>
        <dbReference type="ARBA" id="ARBA00022857"/>
    </source>
</evidence>
<organism evidence="9 10">
    <name type="scientific">Pseudo-nitzschia multistriata</name>
    <dbReference type="NCBI Taxonomy" id="183589"/>
    <lineage>
        <taxon>Eukaryota</taxon>
        <taxon>Sar</taxon>
        <taxon>Stramenopiles</taxon>
        <taxon>Ochrophyta</taxon>
        <taxon>Bacillariophyta</taxon>
        <taxon>Bacillariophyceae</taxon>
        <taxon>Bacillariophycidae</taxon>
        <taxon>Bacillariales</taxon>
        <taxon>Bacillariaceae</taxon>
        <taxon>Pseudo-nitzschia</taxon>
    </lineage>
</organism>
<dbReference type="InterPro" id="IPR017438">
    <property type="entry name" value="ATP-NAD_kinase_N"/>
</dbReference>
<evidence type="ECO:0000256" key="3">
    <source>
        <dbReference type="ARBA" id="ARBA00022741"/>
    </source>
</evidence>
<evidence type="ECO:0008006" key="11">
    <source>
        <dbReference type="Google" id="ProtNLM"/>
    </source>
</evidence>
<accession>A0A448YVZ8</accession>
<feature type="compositionally biased region" description="Low complexity" evidence="8">
    <location>
        <begin position="65"/>
        <end position="76"/>
    </location>
</feature>
<dbReference type="GO" id="GO:0003951">
    <property type="term" value="F:NAD+ kinase activity"/>
    <property type="evidence" value="ECO:0007669"/>
    <property type="project" value="InterPro"/>
</dbReference>
<sequence length="594" mass="65899">MNSRKMSSSAVLLGIIQIFLLLYLTHKVRTFTPRSKRFSVPKYSNLEGKTNGDNRDDIGSNMGEIISDSNNNNTISPGENSRKSSSSSLPTNTVMSAMTTPVASLNKKFPRNNGNNERQNDRKMDLMWCQSDRCQDSLRERVVGDHNTIVFNGPATGQVAYRWNKKAYPISKSSESKSHSSSSSKENTPNKTPPFATPVRSKIASVLLLVKRDDDDLLQIAAHKVPELTEVGIDVLMAPELAAKLKHYYGVDDERIHLFEPPKDTNIDDYKVRYVEDDEEEWVRDMNYGNTFPDLICTLGGDGLLLYASSLFQGPVPPLLAISGGSLGFLTAFSEHEMTNAIRVALGMTMPIAEDGEDDGDDDDENITTEVPFSSVEEEEQGALQVFPPNMPSYPYEPLVSEKAPRFTFGLDEHICMTIRMRLDCRIVNREGVVRGRYNVLNEVVIDRGGSPYLAALECFCDDVHLTTVQADGIIFATPSGSTAYSMSAGGSVVHPAVPCILVTPICPHVLSFRSMVFPDHVVLRCFVPDDARSFASVAFDGKHRSELQRGDSVQIQMSAYPFPTINKGDHSSDWLESLKSSFNFNTRPRQKPL</sequence>
<keyword evidence="7" id="KW-0520">NAD</keyword>
<evidence type="ECO:0000313" key="10">
    <source>
        <dbReference type="Proteomes" id="UP000291116"/>
    </source>
</evidence>
<dbReference type="OrthoDB" id="24581at2759"/>
<dbReference type="GO" id="GO:0019674">
    <property type="term" value="P:NAD+ metabolic process"/>
    <property type="evidence" value="ECO:0007669"/>
    <property type="project" value="InterPro"/>
</dbReference>
<evidence type="ECO:0000256" key="8">
    <source>
        <dbReference type="SAM" id="MobiDB-lite"/>
    </source>
</evidence>
<dbReference type="PANTHER" id="PTHR20275">
    <property type="entry name" value="NAD KINASE"/>
    <property type="match status" value="1"/>
</dbReference>
<dbReference type="AlphaFoldDB" id="A0A448YVZ8"/>
<dbReference type="Proteomes" id="UP000291116">
    <property type="component" value="Unassembled WGS sequence"/>
</dbReference>
<evidence type="ECO:0000256" key="1">
    <source>
        <dbReference type="ARBA" id="ARBA00010995"/>
    </source>
</evidence>
<keyword evidence="5" id="KW-0067">ATP-binding</keyword>
<evidence type="ECO:0000256" key="4">
    <source>
        <dbReference type="ARBA" id="ARBA00022777"/>
    </source>
</evidence>
<protein>
    <recommendedName>
        <fullName evidence="11">NAD+ kinase</fullName>
    </recommendedName>
</protein>
<comment type="similarity">
    <text evidence="1">Belongs to the NAD kinase family.</text>
</comment>
<evidence type="ECO:0000313" key="9">
    <source>
        <dbReference type="EMBL" id="VEU33963.1"/>
    </source>
</evidence>
<keyword evidence="10" id="KW-1185">Reference proteome</keyword>
<keyword evidence="3" id="KW-0547">Nucleotide-binding</keyword>
<keyword evidence="2" id="KW-0808">Transferase</keyword>
<feature type="compositionally biased region" description="Polar residues" evidence="8">
    <location>
        <begin position="77"/>
        <end position="103"/>
    </location>
</feature>
<keyword evidence="4" id="KW-0418">Kinase</keyword>
<dbReference type="SUPFAM" id="SSF111331">
    <property type="entry name" value="NAD kinase/diacylglycerol kinase-like"/>
    <property type="match status" value="2"/>
</dbReference>
<feature type="region of interest" description="Disordered" evidence="8">
    <location>
        <begin position="170"/>
        <end position="197"/>
    </location>
</feature>
<proteinExistence type="inferred from homology"/>
<dbReference type="Pfam" id="PF01513">
    <property type="entry name" value="NAD_kinase"/>
    <property type="match status" value="1"/>
</dbReference>
<dbReference type="Gene3D" id="2.60.200.30">
    <property type="entry name" value="Probable inorganic polyphosphate/atp-NAD kinase, domain 2"/>
    <property type="match status" value="1"/>
</dbReference>
<evidence type="ECO:0000256" key="7">
    <source>
        <dbReference type="ARBA" id="ARBA00023027"/>
    </source>
</evidence>
<dbReference type="InterPro" id="IPR017437">
    <property type="entry name" value="ATP-NAD_kinase_PpnK-typ_C"/>
</dbReference>
<dbReference type="GO" id="GO:0005524">
    <property type="term" value="F:ATP binding"/>
    <property type="evidence" value="ECO:0007669"/>
    <property type="project" value="UniProtKB-KW"/>
</dbReference>
<dbReference type="Pfam" id="PF20143">
    <property type="entry name" value="NAD_kinase_C"/>
    <property type="match status" value="1"/>
</dbReference>
<name>A0A448YVZ8_9STRA</name>
<dbReference type="PANTHER" id="PTHR20275:SF0">
    <property type="entry name" value="NAD KINASE"/>
    <property type="match status" value="1"/>
</dbReference>
<dbReference type="HAMAP" id="MF_00361">
    <property type="entry name" value="NAD_kinase"/>
    <property type="match status" value="1"/>
</dbReference>
<gene>
    <name evidence="9" type="ORF">PSNMU_V1.4_AUG-EV-PASAV3_0006930</name>
</gene>
<dbReference type="InterPro" id="IPR016064">
    <property type="entry name" value="NAD/diacylglycerol_kinase_sf"/>
</dbReference>
<dbReference type="InterPro" id="IPR002504">
    <property type="entry name" value="NADK"/>
</dbReference>
<reference evidence="9 10" key="1">
    <citation type="submission" date="2019-01" db="EMBL/GenBank/DDBJ databases">
        <authorList>
            <person name="Ferrante I. M."/>
        </authorList>
    </citation>
    <scope>NUCLEOTIDE SEQUENCE [LARGE SCALE GENOMIC DNA]</scope>
    <source>
        <strain evidence="9 10">B856</strain>
    </source>
</reference>
<keyword evidence="6" id="KW-0521">NADP</keyword>
<dbReference type="Gene3D" id="3.40.50.10330">
    <property type="entry name" value="Probable inorganic polyphosphate/atp-NAD kinase, domain 1"/>
    <property type="match status" value="1"/>
</dbReference>
<feature type="region of interest" description="Disordered" evidence="8">
    <location>
        <begin position="42"/>
        <end position="124"/>
    </location>
</feature>
<evidence type="ECO:0000256" key="2">
    <source>
        <dbReference type="ARBA" id="ARBA00022679"/>
    </source>
</evidence>
<dbReference type="EMBL" id="CAACVS010000015">
    <property type="protein sequence ID" value="VEU33963.1"/>
    <property type="molecule type" value="Genomic_DNA"/>
</dbReference>